<dbReference type="InterPro" id="IPR051801">
    <property type="entry name" value="GH28_Enzymes"/>
</dbReference>
<evidence type="ECO:0000256" key="2">
    <source>
        <dbReference type="ARBA" id="ARBA00022801"/>
    </source>
</evidence>
<dbReference type="Pfam" id="PF00295">
    <property type="entry name" value="Glyco_hydro_28"/>
    <property type="match status" value="1"/>
</dbReference>
<evidence type="ECO:0000256" key="3">
    <source>
        <dbReference type="ARBA" id="ARBA00023295"/>
    </source>
</evidence>
<evidence type="ECO:0000256" key="4">
    <source>
        <dbReference type="RuleBase" id="RU361169"/>
    </source>
</evidence>
<dbReference type="PANTHER" id="PTHR31339">
    <property type="entry name" value="PECTIN LYASE-RELATED"/>
    <property type="match status" value="1"/>
</dbReference>
<evidence type="ECO:0000256" key="1">
    <source>
        <dbReference type="ARBA" id="ARBA00008834"/>
    </source>
</evidence>
<dbReference type="EMBL" id="SJSN01000012">
    <property type="protein sequence ID" value="TCD05896.1"/>
    <property type="molecule type" value="Genomic_DNA"/>
</dbReference>
<sequence>MFKNLFIIGCLYLVSVQGFSQVKKNRFAPVNKSETFCKKLTDSLENMAKNLPLKLALDTGKVPVYDVVKDLKLDNTGATLITAPFQKAIDSCAKIGPARFLFPKGTYLTGTIILRSGVHIELAHLAKIIGSVDAKDYPVIYPEYKANTDLQVNKSLFYAEKVENISFTGKGMIDFRGDHEVYFNTGNNDPRRPFGIRIVSSKNIYVAGLMFWNSPQWMQHYLNCENLMIEKMSVFNHAHQNNDGIDIDGCRNVYLRNNRVDSDDDGICLKSNGPASCENVLVENCTVSSHCNALKLGTETTGGFRNIIYRNCKVIQSVTADHHVNGAETARTAITLIITDGGKMENVWFDNITAEDCVSPIFVTLGNRSRRHTKDAPKPGIGTMENVVISNIKAIGAGPMPSSVTGLDNSHVIKNLTLENIILEQAYTGKEENRTTDVVKVLQRVKGGYPSPDGWGNLNASGLYCGFVDGLTLKNVIVKSTAKEPRKGVVIENCTNVKQVN</sequence>
<dbReference type="InterPro" id="IPR006626">
    <property type="entry name" value="PbH1"/>
</dbReference>
<accession>A0A4R0NWS5</accession>
<dbReference type="AlphaFoldDB" id="A0A4R0NWS5"/>
<dbReference type="InterPro" id="IPR000743">
    <property type="entry name" value="Glyco_hydro_28"/>
</dbReference>
<dbReference type="PANTHER" id="PTHR31339:SF9">
    <property type="entry name" value="PLASMIN AND FIBRONECTIN-BINDING PROTEIN A"/>
    <property type="match status" value="1"/>
</dbReference>
<dbReference type="OrthoDB" id="9795222at2"/>
<dbReference type="SMART" id="SM00710">
    <property type="entry name" value="PbH1"/>
    <property type="match status" value="5"/>
</dbReference>
<dbReference type="Proteomes" id="UP000291485">
    <property type="component" value="Unassembled WGS sequence"/>
</dbReference>
<keyword evidence="2 4" id="KW-0378">Hydrolase</keyword>
<keyword evidence="3 4" id="KW-0326">Glycosidase</keyword>
<dbReference type="GO" id="GO:0005975">
    <property type="term" value="P:carbohydrate metabolic process"/>
    <property type="evidence" value="ECO:0007669"/>
    <property type="project" value="InterPro"/>
</dbReference>
<organism evidence="5 6">
    <name type="scientific">Pedobacter frigidisoli</name>
    <dbReference type="NCBI Taxonomy" id="2530455"/>
    <lineage>
        <taxon>Bacteria</taxon>
        <taxon>Pseudomonadati</taxon>
        <taxon>Bacteroidota</taxon>
        <taxon>Sphingobacteriia</taxon>
        <taxon>Sphingobacteriales</taxon>
        <taxon>Sphingobacteriaceae</taxon>
        <taxon>Pedobacter</taxon>
    </lineage>
</organism>
<comment type="caution">
    <text evidence="5">The sequence shown here is derived from an EMBL/GenBank/DDBJ whole genome shotgun (WGS) entry which is preliminary data.</text>
</comment>
<comment type="similarity">
    <text evidence="1 4">Belongs to the glycosyl hydrolase 28 family.</text>
</comment>
<proteinExistence type="inferred from homology"/>
<name>A0A4R0NWS5_9SPHI</name>
<dbReference type="InterPro" id="IPR012334">
    <property type="entry name" value="Pectin_lyas_fold"/>
</dbReference>
<evidence type="ECO:0000313" key="5">
    <source>
        <dbReference type="EMBL" id="TCD05896.1"/>
    </source>
</evidence>
<evidence type="ECO:0000313" key="6">
    <source>
        <dbReference type="Proteomes" id="UP000291485"/>
    </source>
</evidence>
<protein>
    <submittedName>
        <fullName evidence="5">Glycoside hydrolase</fullName>
    </submittedName>
</protein>
<dbReference type="GO" id="GO:0004650">
    <property type="term" value="F:polygalacturonase activity"/>
    <property type="evidence" value="ECO:0007669"/>
    <property type="project" value="InterPro"/>
</dbReference>
<dbReference type="InterPro" id="IPR011050">
    <property type="entry name" value="Pectin_lyase_fold/virulence"/>
</dbReference>
<dbReference type="Gene3D" id="2.160.20.10">
    <property type="entry name" value="Single-stranded right-handed beta-helix, Pectin lyase-like"/>
    <property type="match status" value="1"/>
</dbReference>
<gene>
    <name evidence="5" type="ORF">EZ449_15665</name>
</gene>
<reference evidence="5 6" key="1">
    <citation type="submission" date="2019-02" db="EMBL/GenBank/DDBJ databases">
        <title>Pedobacter sp. RP-3-11 sp. nov., isolated from Arctic soil.</title>
        <authorList>
            <person name="Dahal R.H."/>
        </authorList>
    </citation>
    <scope>NUCLEOTIDE SEQUENCE [LARGE SCALE GENOMIC DNA]</scope>
    <source>
        <strain evidence="5 6">RP-3-11</strain>
    </source>
</reference>
<keyword evidence="6" id="KW-1185">Reference proteome</keyword>
<dbReference type="SUPFAM" id="SSF51126">
    <property type="entry name" value="Pectin lyase-like"/>
    <property type="match status" value="1"/>
</dbReference>